<dbReference type="eggNOG" id="KOG3016">
    <property type="taxonomic scope" value="Eukaryota"/>
</dbReference>
<dbReference type="GO" id="GO:0047617">
    <property type="term" value="F:fatty acyl-CoA hydrolase activity"/>
    <property type="evidence" value="ECO:0007669"/>
    <property type="project" value="InterPro"/>
</dbReference>
<organism evidence="6 7">
    <name type="scientific">Candida maltosa (strain Xu316)</name>
    <name type="common">Yeast</name>
    <dbReference type="NCBI Taxonomy" id="1245528"/>
    <lineage>
        <taxon>Eukaryota</taxon>
        <taxon>Fungi</taxon>
        <taxon>Dikarya</taxon>
        <taxon>Ascomycota</taxon>
        <taxon>Saccharomycotina</taxon>
        <taxon>Pichiomycetes</taxon>
        <taxon>Debaryomycetaceae</taxon>
        <taxon>Candida/Lodderomyces clade</taxon>
        <taxon>Candida</taxon>
    </lineage>
</organism>
<dbReference type="InterPro" id="IPR029069">
    <property type="entry name" value="HotDog_dom_sf"/>
</dbReference>
<comment type="similarity">
    <text evidence="1">Belongs to the C/M/P thioester hydrolase family.</text>
</comment>
<reference evidence="6 7" key="1">
    <citation type="submission" date="2013-02" db="EMBL/GenBank/DDBJ databases">
        <title>Genome sequence of Candida maltosa Xu316, a potential industrial strain for xylitol and ethanol production.</title>
        <authorList>
            <person name="Yu J."/>
            <person name="Wang Q."/>
            <person name="Geng X."/>
            <person name="Bao W."/>
            <person name="He P."/>
            <person name="Cai J."/>
        </authorList>
    </citation>
    <scope>NUCLEOTIDE SEQUENCE [LARGE SCALE GENOMIC DNA]</scope>
    <source>
        <strain evidence="7">Xu316</strain>
    </source>
</reference>
<dbReference type="Proteomes" id="UP000011777">
    <property type="component" value="Unassembled WGS sequence"/>
</dbReference>
<protein>
    <submittedName>
        <fullName evidence="6">Uncharacterized protein</fullName>
    </submittedName>
</protein>
<dbReference type="CDD" id="cd03445">
    <property type="entry name" value="Thioesterase_II_repeat2"/>
    <property type="match status" value="1"/>
</dbReference>
<evidence type="ECO:0000313" key="7">
    <source>
        <dbReference type="Proteomes" id="UP000011777"/>
    </source>
</evidence>
<dbReference type="OMA" id="WGIDNEQ"/>
<feature type="compositionally biased region" description="Acidic residues" evidence="3">
    <location>
        <begin position="149"/>
        <end position="161"/>
    </location>
</feature>
<accession>M3K5X6</accession>
<dbReference type="GO" id="GO:0005782">
    <property type="term" value="C:peroxisomal matrix"/>
    <property type="evidence" value="ECO:0007669"/>
    <property type="project" value="UniProtKB-SubCell"/>
</dbReference>
<dbReference type="OrthoDB" id="68328at2759"/>
<keyword evidence="7" id="KW-1185">Reference proteome</keyword>
<dbReference type="Pfam" id="PF20789">
    <property type="entry name" value="4HBT_3C"/>
    <property type="match status" value="1"/>
</dbReference>
<evidence type="ECO:0000256" key="3">
    <source>
        <dbReference type="SAM" id="MobiDB-lite"/>
    </source>
</evidence>
<dbReference type="InterPro" id="IPR049450">
    <property type="entry name" value="ACOT8-like_C"/>
</dbReference>
<dbReference type="CDD" id="cd03444">
    <property type="entry name" value="Thioesterase_II_repeat1"/>
    <property type="match status" value="1"/>
</dbReference>
<dbReference type="GO" id="GO:0009062">
    <property type="term" value="P:fatty acid catabolic process"/>
    <property type="evidence" value="ECO:0007669"/>
    <property type="project" value="TreeGrafter"/>
</dbReference>
<dbReference type="InterPro" id="IPR003703">
    <property type="entry name" value="Acyl_CoA_thio"/>
</dbReference>
<proteinExistence type="inferred from homology"/>
<dbReference type="AlphaFoldDB" id="M3K5X6"/>
<dbReference type="GO" id="GO:0006637">
    <property type="term" value="P:acyl-CoA metabolic process"/>
    <property type="evidence" value="ECO:0007669"/>
    <property type="project" value="InterPro"/>
</dbReference>
<evidence type="ECO:0000256" key="1">
    <source>
        <dbReference type="ARBA" id="ARBA00006538"/>
    </source>
</evidence>
<dbReference type="PANTHER" id="PTHR11066">
    <property type="entry name" value="ACYL-COA THIOESTERASE"/>
    <property type="match status" value="1"/>
</dbReference>
<evidence type="ECO:0000259" key="4">
    <source>
        <dbReference type="Pfam" id="PF13622"/>
    </source>
</evidence>
<dbReference type="Pfam" id="PF13622">
    <property type="entry name" value="4HBT_3"/>
    <property type="match status" value="1"/>
</dbReference>
<gene>
    <name evidence="6" type="ORF">G210_1883</name>
</gene>
<dbReference type="Gene3D" id="2.40.160.210">
    <property type="entry name" value="Acyl-CoA thioesterase, double hotdog domain"/>
    <property type="match status" value="1"/>
</dbReference>
<sequence length="356" mass="40501">MANLKDYNYKQGEVIDVQAEFGVKKISDTKYVGVKPLVKPAPYVKGIFGGNLAGQALLVAMKSSPEGFTPHSLHSYFLLSGSEETPIEWDVTIISNGNSFCNRSIKAIQFGKVIYIANISLTKKNSYREAMQKHEEYYTNIQQKGKDGDVDDDDDDDDDVDERAPPKPFVFQTPYHEQFKKHDISKLPVSDMESTLLLYYKVTPEFMSRKDSKDEEKVNVADRRLNAFARWGIDNEGGYNQPLTNIDKPFQFVGLANISDGLFLGTLTRILRTEDLDMHKHKDTYVGLSLDHVLYFHDDDFDVTKWMGFSYKCTRFAHNRVVFEGEIYNDKGVQVASLVQEGLVKISDDLLKDAKL</sequence>
<evidence type="ECO:0000256" key="2">
    <source>
        <dbReference type="ARBA" id="ARBA00022801"/>
    </source>
</evidence>
<dbReference type="InterPro" id="IPR042171">
    <property type="entry name" value="Acyl-CoA_hotdog"/>
</dbReference>
<evidence type="ECO:0000259" key="5">
    <source>
        <dbReference type="Pfam" id="PF20789"/>
    </source>
</evidence>
<dbReference type="STRING" id="1245528.M3K5X6"/>
<dbReference type="PANTHER" id="PTHR11066:SF34">
    <property type="entry name" value="ACYL-COENZYME A THIOESTERASE 8"/>
    <property type="match status" value="1"/>
</dbReference>
<feature type="region of interest" description="Disordered" evidence="3">
    <location>
        <begin position="139"/>
        <end position="167"/>
    </location>
</feature>
<feature type="domain" description="Acyl-CoA thioesterase-like N-terminal HotDog" evidence="4">
    <location>
        <begin position="46"/>
        <end position="120"/>
    </location>
</feature>
<dbReference type="InterPro" id="IPR049449">
    <property type="entry name" value="TesB_ACOT8-like_N"/>
</dbReference>
<comment type="caution">
    <text evidence="6">The sequence shown here is derived from an EMBL/GenBank/DDBJ whole genome shotgun (WGS) entry which is preliminary data.</text>
</comment>
<dbReference type="HOGENOM" id="CLU_032690_2_1_1"/>
<dbReference type="EMBL" id="AOGT01000167">
    <property type="protein sequence ID" value="EMG50635.1"/>
    <property type="molecule type" value="Genomic_DNA"/>
</dbReference>
<dbReference type="SUPFAM" id="SSF54637">
    <property type="entry name" value="Thioesterase/thiol ester dehydrase-isomerase"/>
    <property type="match status" value="2"/>
</dbReference>
<keyword evidence="2" id="KW-0378">Hydrolase</keyword>
<feature type="domain" description="Acyl-CoA thioesterase-like C-terminal" evidence="5">
    <location>
        <begin position="247"/>
        <end position="344"/>
    </location>
</feature>
<name>M3K5X6_CANMX</name>
<evidence type="ECO:0000313" key="6">
    <source>
        <dbReference type="EMBL" id="EMG50635.1"/>
    </source>
</evidence>